<feature type="transmembrane region" description="Helical" evidence="1">
    <location>
        <begin position="100"/>
        <end position="117"/>
    </location>
</feature>
<dbReference type="PROSITE" id="PS50096">
    <property type="entry name" value="IQ"/>
    <property type="match status" value="1"/>
</dbReference>
<proteinExistence type="predicted"/>
<evidence type="ECO:0000256" key="2">
    <source>
        <dbReference type="SAM" id="SignalP"/>
    </source>
</evidence>
<feature type="signal peptide" evidence="2">
    <location>
        <begin position="1"/>
        <end position="17"/>
    </location>
</feature>
<dbReference type="InterPro" id="IPR000073">
    <property type="entry name" value="AB_hydrolase_1"/>
</dbReference>
<evidence type="ECO:0000259" key="3">
    <source>
        <dbReference type="Pfam" id="PF12697"/>
    </source>
</evidence>
<dbReference type="PANTHER" id="PTHR37471:SF1">
    <property type="entry name" value="AB HYDROLASE-1 DOMAIN-CONTAINING PROTEIN"/>
    <property type="match status" value="1"/>
</dbReference>
<accession>A0A7S3V438</accession>
<dbReference type="PANTHER" id="PTHR37471">
    <property type="entry name" value="UNNAMED PRODUCT"/>
    <property type="match status" value="1"/>
</dbReference>
<keyword evidence="1" id="KW-0472">Membrane</keyword>
<dbReference type="Gene3D" id="3.40.50.1820">
    <property type="entry name" value="alpha/beta hydrolase"/>
    <property type="match status" value="1"/>
</dbReference>
<name>A0A7S3V438_9STRA</name>
<keyword evidence="1" id="KW-1133">Transmembrane helix</keyword>
<dbReference type="EMBL" id="HBIO01000212">
    <property type="protein sequence ID" value="CAE0455316.1"/>
    <property type="molecule type" value="Transcribed_RNA"/>
</dbReference>
<reference evidence="4" key="1">
    <citation type="submission" date="2021-01" db="EMBL/GenBank/DDBJ databases">
        <authorList>
            <person name="Corre E."/>
            <person name="Pelletier E."/>
            <person name="Niang G."/>
            <person name="Scheremetjew M."/>
            <person name="Finn R."/>
            <person name="Kale V."/>
            <person name="Holt S."/>
            <person name="Cochrane G."/>
            <person name="Meng A."/>
            <person name="Brown T."/>
            <person name="Cohen L."/>
        </authorList>
    </citation>
    <scope>NUCLEOTIDE SEQUENCE</scope>
    <source>
        <strain evidence="4">MM31A-1</strain>
    </source>
</reference>
<dbReference type="SUPFAM" id="SSF53474">
    <property type="entry name" value="alpha/beta-Hydrolases"/>
    <property type="match status" value="1"/>
</dbReference>
<keyword evidence="2" id="KW-0732">Signal</keyword>
<evidence type="ECO:0000313" key="4">
    <source>
        <dbReference type="EMBL" id="CAE0455316.1"/>
    </source>
</evidence>
<dbReference type="AlphaFoldDB" id="A0A7S3V438"/>
<dbReference type="Pfam" id="PF12697">
    <property type="entry name" value="Abhydrolase_6"/>
    <property type="match status" value="1"/>
</dbReference>
<dbReference type="InterPro" id="IPR029058">
    <property type="entry name" value="AB_hydrolase_fold"/>
</dbReference>
<organism evidence="4">
    <name type="scientific">Chaetoceros debilis</name>
    <dbReference type="NCBI Taxonomy" id="122233"/>
    <lineage>
        <taxon>Eukaryota</taxon>
        <taxon>Sar</taxon>
        <taxon>Stramenopiles</taxon>
        <taxon>Ochrophyta</taxon>
        <taxon>Bacillariophyta</taxon>
        <taxon>Coscinodiscophyceae</taxon>
        <taxon>Chaetocerotophycidae</taxon>
        <taxon>Chaetocerotales</taxon>
        <taxon>Chaetocerotaceae</taxon>
        <taxon>Chaetoceros</taxon>
    </lineage>
</organism>
<protein>
    <recommendedName>
        <fullName evidence="3">AB hydrolase-1 domain-containing protein</fullName>
    </recommendedName>
</protein>
<gene>
    <name evidence="4" type="ORF">CDEB00056_LOCUS157</name>
</gene>
<sequence length="571" mass="65189">MKTSTNVLLTLFPGVVAFQPYARQTYHVPGRGRLSPAKHSVWRLQSTIQGTITRRDQKKIPKRRNDLEFRDGPLNSSTISSGQIQLPWHIRIAKGMWEECVPWMATFFVGLFATLAFHHSAPFFLLFLAEFLFCMLSTKKVLQKLNKPMLPEPLINKDWEEVAFKVWASLDDALSRKSYLMGWFYEAPFTALRQEDALSYLSWQRYGMPLGTGLATEEEISDLLKFDLPLLEQNVNGGRPLPQRNPDEDPLPFMAFNCEPLRYRHKPMLFYAATHGMSYATHQSLTKIGFEYVPAKDPEHDLSYWSHIPNTSVDNMTDPLVFIHGVGGIASCYPMIEDLLQSTSDDNTPIIVIDLPHVSLRWCKDNTPKIRSQVASISKILDSVSVGSGKATFVGHSYGTALISWMVQSHPEKVKGCVFIDPICFMLHLKKILFNFHLQRVDEKIQSTRKWDNPFSIGSLINLAGTEMHTNYSMLRQFSWATNSLWPEDLVNRNIPTSIIMSEVDDIVPVQDVEQLFQRADSALIDVHVFDNANHGDMLFDEEMRAVTVEIIRGIARTSHSRRERILESLL</sequence>
<feature type="domain" description="AB hydrolase-1" evidence="3">
    <location>
        <begin position="320"/>
        <end position="547"/>
    </location>
</feature>
<keyword evidence="1" id="KW-0812">Transmembrane</keyword>
<feature type="chain" id="PRO_5030716770" description="AB hydrolase-1 domain-containing protein" evidence="2">
    <location>
        <begin position="18"/>
        <end position="571"/>
    </location>
</feature>
<evidence type="ECO:0000256" key="1">
    <source>
        <dbReference type="SAM" id="Phobius"/>
    </source>
</evidence>